<feature type="domain" description="CRIB" evidence="21">
    <location>
        <begin position="1542"/>
        <end position="1555"/>
    </location>
</feature>
<evidence type="ECO:0000313" key="25">
    <source>
        <dbReference type="Proteomes" id="UP000001940"/>
    </source>
</evidence>
<dbReference type="PROSITE" id="PS51285">
    <property type="entry name" value="AGC_KINASE_CTER"/>
    <property type="match status" value="1"/>
</dbReference>
<dbReference type="Pfam" id="PF00433">
    <property type="entry name" value="Pkinase_C"/>
    <property type="match status" value="1"/>
</dbReference>
<dbReference type="CTD" id="179013"/>
<dbReference type="InterPro" id="IPR046349">
    <property type="entry name" value="C1-like_sf"/>
</dbReference>
<evidence type="ECO:0000256" key="4">
    <source>
        <dbReference type="ARBA" id="ARBA00022553"/>
    </source>
</evidence>
<dbReference type="InterPro" id="IPR011993">
    <property type="entry name" value="PH-like_dom_sf"/>
</dbReference>
<dbReference type="InterPro" id="IPR008271">
    <property type="entry name" value="Ser/Thr_kinase_AS"/>
</dbReference>
<dbReference type="CDD" id="cd20809">
    <property type="entry name" value="C1_MRCK"/>
    <property type="match status" value="1"/>
</dbReference>
<evidence type="ECO:0000256" key="3">
    <source>
        <dbReference type="ARBA" id="ARBA00022527"/>
    </source>
</evidence>
<dbReference type="CDD" id="cd01243">
    <property type="entry name" value="PH_MRCK"/>
    <property type="match status" value="1"/>
</dbReference>
<feature type="coiled-coil region" evidence="16">
    <location>
        <begin position="812"/>
        <end position="863"/>
    </location>
</feature>
<dbReference type="InterPro" id="IPR001180">
    <property type="entry name" value="CNH_dom"/>
</dbReference>
<feature type="domain" description="PH" evidence="18">
    <location>
        <begin position="1024"/>
        <end position="1152"/>
    </location>
</feature>
<evidence type="ECO:0000259" key="20">
    <source>
        <dbReference type="PROSITE" id="PS50081"/>
    </source>
</evidence>
<dbReference type="InterPro" id="IPR011009">
    <property type="entry name" value="Kinase-like_dom_sf"/>
</dbReference>
<comment type="catalytic activity">
    <reaction evidence="13">
        <text>L-threonyl-[protein] + ATP = O-phospho-L-threonyl-[protein] + ADP + H(+)</text>
        <dbReference type="Rhea" id="RHEA:46608"/>
        <dbReference type="Rhea" id="RHEA-COMP:11060"/>
        <dbReference type="Rhea" id="RHEA-COMP:11605"/>
        <dbReference type="ChEBI" id="CHEBI:15378"/>
        <dbReference type="ChEBI" id="CHEBI:30013"/>
        <dbReference type="ChEBI" id="CHEBI:30616"/>
        <dbReference type="ChEBI" id="CHEBI:61977"/>
        <dbReference type="ChEBI" id="CHEBI:456216"/>
        <dbReference type="EC" id="2.7.11.1"/>
    </reaction>
</comment>
<keyword evidence="3 24" id="KW-0723">Serine/threonine-protein kinase</keyword>
<dbReference type="SMART" id="SM00109">
    <property type="entry name" value="C1"/>
    <property type="match status" value="1"/>
</dbReference>
<dbReference type="WormBase" id="K08B12.5b">
    <property type="protein sequence ID" value="CE29815"/>
    <property type="gene ID" value="WBGene00006437"/>
    <property type="gene designation" value="mrck-1"/>
</dbReference>
<gene>
    <name evidence="24 26" type="primary">mrck-1</name>
    <name evidence="24" type="ORF">CELE_K08B12.5</name>
    <name evidence="26" type="ORF">K08B12.5</name>
</gene>
<organism evidence="24 25">
    <name type="scientific">Caenorhabditis elegans</name>
    <dbReference type="NCBI Taxonomy" id="6239"/>
    <lineage>
        <taxon>Eukaryota</taxon>
        <taxon>Metazoa</taxon>
        <taxon>Ecdysozoa</taxon>
        <taxon>Nematoda</taxon>
        <taxon>Chromadorea</taxon>
        <taxon>Rhabditida</taxon>
        <taxon>Rhabditina</taxon>
        <taxon>Rhabditomorpha</taxon>
        <taxon>Rhabditoidea</taxon>
        <taxon>Rhabditidae</taxon>
        <taxon>Peloderinae</taxon>
        <taxon>Caenorhabditis</taxon>
    </lineage>
</organism>
<dbReference type="InterPro" id="IPR000719">
    <property type="entry name" value="Prot_kinase_dom"/>
</dbReference>
<feature type="coiled-coil region" evidence="16">
    <location>
        <begin position="452"/>
        <end position="731"/>
    </location>
</feature>
<sequence length="1590" mass="180503">MAEPPPDDSAPVRLKTLENIYMDGPSKKPEALSFETLIDSLICLYDECCNSTLRKEKCIAEFVESVKTVISKAKKLRLSRDDFEVLKVIGKGAFGEVAVVRMRGVGEIYAMKILNKWEMVKRAETACFREERDVLVYGDRRWITNLHYAFQDEKNLYFVMDYYIGGDMLTLLSKFVDHIPESMAKFYIAEMVLAIDSLHRLGYVHRDVKPDNVLLDMQGHIRLADFGSCLRILADGSVASNVAVGTPDYISPEILRAMEDGRGRYGKECDWWSLGICMYEMLYGTTPFYSERLVDTYGKIMSHQDMLDFPDDEIDWVVSEEAKDLIRQLICSSDVRFGRNGLSDFQLHPFFEGIDWNTIRDSNPPYVPEVSSPEDTSNFDVDVCEDDFTPCETQPPRVLAAFTGNHLPFVGFSYTHGSLLSDARSLTDEIRAIAQRCQGDAELMEKSVDGFMVELENEKAELVQKLKEAQTIIAQHVAENPRSEEDRNYESTIAQLKDEIQILNKRLEDEALAQQQQKPKDEIVAESEKKLKELKERNKQLVMEKSEIQRELDNINDHLDQVLVEKATVVQQRDDMQAELADVGDSLLTEKDSVKRLQDEAEKAKKQVADFEEKLKEIETEKIALIKKQEEVTIEARKSVETDDHLSEEVVAAKNTIASLQATNEERETEIKKLKQRMDEERASHTAQSEQEMKQLEAHYERAQKMLQDNVEQMNVENRGLRDEIEKLSQQMAALPRGGLNEQQLHEIFNWVSEEKATREEMENLTRKITGEVESLKNNSPLTTSNYIQNTPSGWGSRRMNNVARKDGLDLQRQLQAEIDAKLKLKAELKNSQEQYLTSAARLDDTEKRMASLMREVAMLKQQKNIENSSDSAFSSTMGRGDLMISMNNDYEMSNSSLMRQEMISRQSTPSYENAILLHDHQVPKRVDDLRYKQKPMKTASGIFSPVSISAMERGHNFERMKIKTPTKCGHCTSILIGLDRQGLFCQSCQYACHVSCAERVSQSCPVPEEERRPLGIDPTRGVGTAYEGLVKTPRAGGVRKGWQTAYVVVCDFKLYLYDCTVDRQNKMQDVKNEIRLVLDMRDPDFTVCGVSEADVIHAQKGDIPKIFRVTTTQILNSSSEYSSSSKFYTLFMAETEEEKRKWVVALSELKTLLRRSKLADRKAFLVKEVFDVTTLPSIRVAQCCAIIDRSKIVIGFSDHGLYCIEISRQLLIPVGGEKENKQRCVETVEYDEAEQLLMMIVGPAKDRHVRIVPSAALDGRDLKWIKVNDTKGCHLLAVGTNNPGGRAGFFAVAFKKSVTIFQIDRSEKRHKKWKDLAMPGTPQSIAIFNGRLYVGFSHSFRSWSLVGVDSSPVGSGDASGAVLQHISLVNMEDTSLQFLNQQTSYEAKLIVNVPGSPDEYLLVFNMIGLYVNEMGRRSRLPEVMFPTQAKYFAYHEPYLCVFSENEVDIFNVTLAEWVQTINLRSAKPLSGDGILSTCLCNDSPIFVLLQNVLQDQDSIEVPVNLASGSTDGRKVTRRKFTFRTIGKDDRSASERRSHIQISTPSDFMHIVHMGPAPVMELQQNFIDLQSNHSHTSSDKDSLNRSVNND</sequence>
<accession>A0A0K3AUZ7</accession>
<dbReference type="InterPro" id="IPR017441">
    <property type="entry name" value="Protein_kinase_ATP_BS"/>
</dbReference>
<feature type="binding site" evidence="15">
    <location>
        <position position="112"/>
    </location>
    <ligand>
        <name>ATP</name>
        <dbReference type="ChEBI" id="CHEBI:30616"/>
    </ligand>
</feature>
<dbReference type="SUPFAM" id="SSF56112">
    <property type="entry name" value="Protein kinase-like (PK-like)"/>
    <property type="match status" value="1"/>
</dbReference>
<feature type="domain" description="Phorbol-ester/DAG-type" evidence="20">
    <location>
        <begin position="955"/>
        <end position="1005"/>
    </location>
</feature>
<protein>
    <recommendedName>
        <fullName evidence="2">non-specific serine/threonine protein kinase</fullName>
        <ecNumber evidence="2">2.7.11.1</ecNumber>
    </recommendedName>
</protein>
<dbReference type="SMART" id="SM00220">
    <property type="entry name" value="S_TKc"/>
    <property type="match status" value="1"/>
</dbReference>
<dbReference type="SMART" id="SM00285">
    <property type="entry name" value="PBD"/>
    <property type="match status" value="1"/>
</dbReference>
<dbReference type="PROSITE" id="PS50219">
    <property type="entry name" value="CNH"/>
    <property type="match status" value="1"/>
</dbReference>
<dbReference type="AGR" id="WB:WBGene00006437"/>
<keyword evidence="7 15" id="KW-0547">Nucleotide-binding</keyword>
<dbReference type="GO" id="GO:0106310">
    <property type="term" value="F:protein serine kinase activity"/>
    <property type="evidence" value="ECO:0007669"/>
    <property type="project" value="RHEA"/>
</dbReference>
<dbReference type="Bgee" id="WBGene00006437">
    <property type="expression patterns" value="Expressed in pharyngeal muscle cell (C elegans) and 4 other cell types or tissues"/>
</dbReference>
<dbReference type="InterPro" id="IPR000961">
    <property type="entry name" value="AGC-kinase_C"/>
</dbReference>
<evidence type="ECO:0000256" key="8">
    <source>
        <dbReference type="ARBA" id="ARBA00022771"/>
    </source>
</evidence>
<dbReference type="SMART" id="SM00036">
    <property type="entry name" value="CNH"/>
    <property type="match status" value="1"/>
</dbReference>
<dbReference type="SMR" id="A0A0K3AUZ7"/>
<evidence type="ECO:0000313" key="26">
    <source>
        <dbReference type="WormBase" id="K08B12.5b"/>
    </source>
</evidence>
<feature type="compositionally biased region" description="Polar residues" evidence="17">
    <location>
        <begin position="780"/>
        <end position="794"/>
    </location>
</feature>
<dbReference type="InterPro" id="IPR017892">
    <property type="entry name" value="Pkinase_C"/>
</dbReference>
<keyword evidence="27" id="KW-1267">Proteomics identification</keyword>
<dbReference type="EMBL" id="BX284605">
    <property type="protein sequence ID" value="CTQ86840.1"/>
    <property type="molecule type" value="Genomic_DNA"/>
</dbReference>
<keyword evidence="6" id="KW-0479">Metal-binding</keyword>
<keyword evidence="12 16" id="KW-0175">Coiled coil</keyword>
<keyword evidence="5" id="KW-0808">Transferase</keyword>
<comment type="similarity">
    <text evidence="1">Belongs to the protein kinase superfamily. AGC Ser/Thr protein kinase family. DMPK subfamily.</text>
</comment>
<evidence type="ECO:0000259" key="23">
    <source>
        <dbReference type="PROSITE" id="PS51285"/>
    </source>
</evidence>
<evidence type="ECO:0000259" key="19">
    <source>
        <dbReference type="PROSITE" id="PS50011"/>
    </source>
</evidence>
<dbReference type="FunFam" id="1.10.510.10:FF:000014">
    <property type="entry name" value="Non-specific serine/threonine protein kinase"/>
    <property type="match status" value="1"/>
</dbReference>
<evidence type="ECO:0000259" key="18">
    <source>
        <dbReference type="PROSITE" id="PS50003"/>
    </source>
</evidence>
<keyword evidence="10" id="KW-0862">Zinc</keyword>
<evidence type="ECO:0000256" key="10">
    <source>
        <dbReference type="ARBA" id="ARBA00022833"/>
    </source>
</evidence>
<dbReference type="Gene3D" id="2.30.29.30">
    <property type="entry name" value="Pleckstrin-homology domain (PH domain)/Phosphotyrosine-binding domain (PTB)"/>
    <property type="match status" value="1"/>
</dbReference>
<feature type="domain" description="AGC-kinase C-terminal" evidence="23">
    <location>
        <begin position="352"/>
        <end position="424"/>
    </location>
</feature>
<dbReference type="PANTHER" id="PTHR22988:SF66">
    <property type="entry name" value="SERINE_THREONINE-PROTEIN KINASE GENGHIS KHAN"/>
    <property type="match status" value="1"/>
</dbReference>
<dbReference type="SUPFAM" id="SSF50729">
    <property type="entry name" value="PH domain-like"/>
    <property type="match status" value="1"/>
</dbReference>
<dbReference type="CDD" id="cd05597">
    <property type="entry name" value="STKc_DMPK_like"/>
    <property type="match status" value="1"/>
</dbReference>
<evidence type="ECO:0000256" key="17">
    <source>
        <dbReference type="SAM" id="MobiDB-lite"/>
    </source>
</evidence>
<keyword evidence="11 15" id="KW-0067">ATP-binding</keyword>
<evidence type="ECO:0000313" key="24">
    <source>
        <dbReference type="EMBL" id="CTQ86840.1"/>
    </source>
</evidence>
<evidence type="ECO:0000259" key="22">
    <source>
        <dbReference type="PROSITE" id="PS50219"/>
    </source>
</evidence>
<dbReference type="PANTHER" id="PTHR22988">
    <property type="entry name" value="MYOTONIC DYSTROPHY S/T KINASE-RELATED"/>
    <property type="match status" value="1"/>
</dbReference>
<dbReference type="FunFam" id="3.30.200.20:FF:001055">
    <property type="entry name" value="Serine/threonine-protein kinase MRCK beta"/>
    <property type="match status" value="1"/>
</dbReference>
<proteinExistence type="evidence at protein level"/>
<feature type="region of interest" description="Disordered" evidence="17">
    <location>
        <begin position="780"/>
        <end position="799"/>
    </location>
</feature>
<dbReference type="Pfam" id="PF00130">
    <property type="entry name" value="C1_1"/>
    <property type="match status" value="1"/>
</dbReference>
<dbReference type="InterPro" id="IPR001849">
    <property type="entry name" value="PH_domain"/>
</dbReference>
<evidence type="ECO:0000256" key="7">
    <source>
        <dbReference type="ARBA" id="ARBA00022741"/>
    </source>
</evidence>
<keyword evidence="25" id="KW-1185">Reference proteome</keyword>
<dbReference type="PROSITE" id="PS50011">
    <property type="entry name" value="PROTEIN_KINASE_DOM"/>
    <property type="match status" value="1"/>
</dbReference>
<evidence type="ECO:0000259" key="21">
    <source>
        <dbReference type="PROSITE" id="PS50108"/>
    </source>
</evidence>
<evidence type="ECO:0000256" key="16">
    <source>
        <dbReference type="SAM" id="Coils"/>
    </source>
</evidence>
<dbReference type="GeneID" id="179013"/>
<feature type="domain" description="CNH" evidence="22">
    <location>
        <begin position="1179"/>
        <end position="1477"/>
    </location>
</feature>
<name>A0A0K3AUZ7_CAEEL</name>
<dbReference type="PROSITE" id="PS50081">
    <property type="entry name" value="ZF_DAG_PE_2"/>
    <property type="match status" value="1"/>
</dbReference>
<evidence type="ECO:0000256" key="5">
    <source>
        <dbReference type="ARBA" id="ARBA00022679"/>
    </source>
</evidence>
<evidence type="ECO:0000256" key="11">
    <source>
        <dbReference type="ARBA" id="ARBA00022840"/>
    </source>
</evidence>
<dbReference type="Gene3D" id="1.10.510.10">
    <property type="entry name" value="Transferase(Phosphotransferase) domain 1"/>
    <property type="match status" value="1"/>
</dbReference>
<dbReference type="InterPro" id="IPR000095">
    <property type="entry name" value="CRIB_dom"/>
</dbReference>
<dbReference type="Gene3D" id="3.30.200.20">
    <property type="entry name" value="Phosphorylase Kinase, domain 1"/>
    <property type="match status" value="1"/>
</dbReference>
<dbReference type="Pfam" id="PF25346">
    <property type="entry name" value="PH_MRCK"/>
    <property type="match status" value="1"/>
</dbReference>
<dbReference type="PROSITE" id="PS00108">
    <property type="entry name" value="PROTEIN_KINASE_ST"/>
    <property type="match status" value="1"/>
</dbReference>
<reference evidence="24 25" key="1">
    <citation type="journal article" date="1998" name="Science">
        <title>Genome sequence of the nematode C. elegans: a platform for investigating biology.</title>
        <authorList>
            <consortium name="The C. elegans sequencing consortium"/>
            <person name="Sulson J.E."/>
            <person name="Waterston R."/>
        </authorList>
    </citation>
    <scope>NUCLEOTIDE SEQUENCE [LARGE SCALE GENOMIC DNA]</scope>
    <source>
        <strain evidence="24 25">Bristol N2</strain>
    </source>
</reference>
<dbReference type="InterPro" id="IPR057529">
    <property type="entry name" value="MRCK/ROCK_PH"/>
</dbReference>
<dbReference type="FunFam" id="3.30.60.20:FF:000005">
    <property type="entry name" value="Non-specific serine/threonine protein kinase"/>
    <property type="match status" value="1"/>
</dbReference>
<dbReference type="ExpressionAtlas" id="A0A0K3AUZ7">
    <property type="expression patterns" value="baseline and differential"/>
</dbReference>
<keyword evidence="9 24" id="KW-0418">Kinase</keyword>
<dbReference type="GO" id="GO:0008270">
    <property type="term" value="F:zinc ion binding"/>
    <property type="evidence" value="ECO:0007669"/>
    <property type="project" value="UniProtKB-KW"/>
</dbReference>
<evidence type="ECO:0000256" key="2">
    <source>
        <dbReference type="ARBA" id="ARBA00012513"/>
    </source>
</evidence>
<dbReference type="GO" id="GO:0004674">
    <property type="term" value="F:protein serine/threonine kinase activity"/>
    <property type="evidence" value="ECO:0007669"/>
    <property type="project" value="UniProtKB-KW"/>
</dbReference>
<evidence type="ECO:0000256" key="1">
    <source>
        <dbReference type="ARBA" id="ARBA00005719"/>
    </source>
</evidence>
<dbReference type="Proteomes" id="UP000001940">
    <property type="component" value="Chromosome V"/>
</dbReference>
<dbReference type="PROSITE" id="PS00479">
    <property type="entry name" value="ZF_DAG_PE_1"/>
    <property type="match status" value="1"/>
</dbReference>
<dbReference type="InterPro" id="IPR002219">
    <property type="entry name" value="PKC_DAG/PE"/>
</dbReference>
<evidence type="ECO:0000256" key="13">
    <source>
        <dbReference type="ARBA" id="ARBA00047899"/>
    </source>
</evidence>
<evidence type="ECO:0000256" key="15">
    <source>
        <dbReference type="PROSITE-ProRule" id="PRU10141"/>
    </source>
</evidence>
<dbReference type="EC" id="2.7.11.1" evidence="2"/>
<evidence type="ECO:0000256" key="12">
    <source>
        <dbReference type="ARBA" id="ARBA00023054"/>
    </source>
</evidence>
<dbReference type="Pfam" id="PF00780">
    <property type="entry name" value="CNH"/>
    <property type="match status" value="1"/>
</dbReference>
<dbReference type="SMART" id="SM00233">
    <property type="entry name" value="PH"/>
    <property type="match status" value="1"/>
</dbReference>
<dbReference type="InterPro" id="IPR050839">
    <property type="entry name" value="Rho-assoc_Ser/Thr_Kinase"/>
</dbReference>
<evidence type="ECO:0007829" key="27">
    <source>
        <dbReference type="PeptideAtlas" id="A0A0K3AUZ7"/>
    </source>
</evidence>
<dbReference type="OrthoDB" id="2156623at2759"/>
<dbReference type="PROSITE" id="PS50003">
    <property type="entry name" value="PH_DOMAIN"/>
    <property type="match status" value="1"/>
</dbReference>
<dbReference type="RefSeq" id="NP_001300141.1">
    <property type="nucleotide sequence ID" value="NM_001313212.2"/>
</dbReference>
<evidence type="ECO:0000256" key="9">
    <source>
        <dbReference type="ARBA" id="ARBA00022777"/>
    </source>
</evidence>
<dbReference type="Pfam" id="PF00069">
    <property type="entry name" value="Pkinase"/>
    <property type="match status" value="1"/>
</dbReference>
<dbReference type="SUPFAM" id="SSF57889">
    <property type="entry name" value="Cysteine-rich domain"/>
    <property type="match status" value="1"/>
</dbReference>
<dbReference type="CDD" id="cd00132">
    <property type="entry name" value="CRIB"/>
    <property type="match status" value="1"/>
</dbReference>
<keyword evidence="4" id="KW-0597">Phosphoprotein</keyword>
<comment type="catalytic activity">
    <reaction evidence="14">
        <text>L-seryl-[protein] + ATP = O-phospho-L-seryl-[protein] + ADP + H(+)</text>
        <dbReference type="Rhea" id="RHEA:17989"/>
        <dbReference type="Rhea" id="RHEA-COMP:9863"/>
        <dbReference type="Rhea" id="RHEA-COMP:11604"/>
        <dbReference type="ChEBI" id="CHEBI:15378"/>
        <dbReference type="ChEBI" id="CHEBI:29999"/>
        <dbReference type="ChEBI" id="CHEBI:30616"/>
        <dbReference type="ChEBI" id="CHEBI:83421"/>
        <dbReference type="ChEBI" id="CHEBI:456216"/>
        <dbReference type="EC" id="2.7.11.1"/>
    </reaction>
</comment>
<evidence type="ECO:0000256" key="14">
    <source>
        <dbReference type="ARBA" id="ARBA00048679"/>
    </source>
</evidence>
<dbReference type="SMART" id="SM00133">
    <property type="entry name" value="S_TK_X"/>
    <property type="match status" value="1"/>
</dbReference>
<dbReference type="PROSITE" id="PS50108">
    <property type="entry name" value="CRIB"/>
    <property type="match status" value="1"/>
</dbReference>
<feature type="domain" description="Protein kinase" evidence="19">
    <location>
        <begin position="83"/>
        <end position="351"/>
    </location>
</feature>
<dbReference type="GO" id="GO:0005524">
    <property type="term" value="F:ATP binding"/>
    <property type="evidence" value="ECO:0007669"/>
    <property type="project" value="UniProtKB-UniRule"/>
</dbReference>
<keyword evidence="8" id="KW-0863">Zinc-finger</keyword>
<evidence type="ECO:0000256" key="6">
    <source>
        <dbReference type="ARBA" id="ARBA00022723"/>
    </source>
</evidence>
<dbReference type="PROSITE" id="PS00107">
    <property type="entry name" value="PROTEIN_KINASE_ATP"/>
    <property type="match status" value="1"/>
</dbReference>
<dbReference type="Gene3D" id="3.30.60.20">
    <property type="match status" value="1"/>
</dbReference>